<feature type="transmembrane region" description="Helical" evidence="25">
    <location>
        <begin position="150"/>
        <end position="172"/>
    </location>
</feature>
<evidence type="ECO:0000256" key="9">
    <source>
        <dbReference type="ARBA" id="ARBA00044878"/>
    </source>
</evidence>
<comment type="catalytic activity">
    <reaction evidence="19">
        <text>L-alanyl-L-lysine(out) = L-alanyl-L-lysine(in)</text>
        <dbReference type="Rhea" id="RHEA:79415"/>
        <dbReference type="ChEBI" id="CHEBI:192470"/>
    </reaction>
</comment>
<dbReference type="Pfam" id="PF07690">
    <property type="entry name" value="MFS_1"/>
    <property type="match status" value="1"/>
</dbReference>
<comment type="similarity">
    <text evidence="2">Belongs to the major facilitator superfamily.</text>
</comment>
<evidence type="ECO:0000256" key="4">
    <source>
        <dbReference type="ARBA" id="ARBA00022692"/>
    </source>
</evidence>
<feature type="transmembrane region" description="Helical" evidence="25">
    <location>
        <begin position="98"/>
        <end position="120"/>
    </location>
</feature>
<evidence type="ECO:0000256" key="24">
    <source>
        <dbReference type="ARBA" id="ARBA00046376"/>
    </source>
</evidence>
<comment type="catalytic activity">
    <reaction evidence="17">
        <text>L-arginyl-glycine(out) = L-arginyl-glycine(in)</text>
        <dbReference type="Rhea" id="RHEA:79391"/>
        <dbReference type="ChEBI" id="CHEBI:229955"/>
    </reaction>
</comment>
<comment type="catalytic activity">
    <reaction evidence="16">
        <text>L-lysyl-L-lysine(out) = L-lysyl-L-lysine(in)</text>
        <dbReference type="Rhea" id="RHEA:79403"/>
        <dbReference type="ChEBI" id="CHEBI:229956"/>
    </reaction>
</comment>
<keyword evidence="7" id="KW-0458">Lysosome</keyword>
<protein>
    <recommendedName>
        <fullName evidence="21">Lysosomal dipeptide transporter MFSD1</fullName>
    </recommendedName>
    <alternativeName>
        <fullName evidence="22">Major facilitator superfamily domain-containing protein 1</fullName>
    </alternativeName>
</protein>
<evidence type="ECO:0000256" key="16">
    <source>
        <dbReference type="ARBA" id="ARBA00044900"/>
    </source>
</evidence>
<evidence type="ECO:0000256" key="13">
    <source>
        <dbReference type="ARBA" id="ARBA00044893"/>
    </source>
</evidence>
<evidence type="ECO:0000256" key="2">
    <source>
        <dbReference type="ARBA" id="ARBA00008335"/>
    </source>
</evidence>
<evidence type="ECO:0000256" key="14">
    <source>
        <dbReference type="ARBA" id="ARBA00044898"/>
    </source>
</evidence>
<comment type="subunit">
    <text evidence="24">Homodimer. Interacts with lysosomal protein GLMP (via lumenal domain); the interaction starts while both proteins are still in the endoplasmic reticulum and is required for stabilization of MFSD1 in lysosomes but has no direct effect on its targeting to lysosomes or transporter activity.</text>
</comment>
<gene>
    <name evidence="26" type="ORF">TTEB3V08_LOCUS2609</name>
</gene>
<organism evidence="26">
    <name type="scientific">Timema tahoe</name>
    <dbReference type="NCBI Taxonomy" id="61484"/>
    <lineage>
        <taxon>Eukaryota</taxon>
        <taxon>Metazoa</taxon>
        <taxon>Ecdysozoa</taxon>
        <taxon>Arthropoda</taxon>
        <taxon>Hexapoda</taxon>
        <taxon>Insecta</taxon>
        <taxon>Pterygota</taxon>
        <taxon>Neoptera</taxon>
        <taxon>Polyneoptera</taxon>
        <taxon>Phasmatodea</taxon>
        <taxon>Timematodea</taxon>
        <taxon>Timematoidea</taxon>
        <taxon>Timematidae</taxon>
        <taxon>Timema</taxon>
    </lineage>
</organism>
<evidence type="ECO:0000256" key="6">
    <source>
        <dbReference type="ARBA" id="ARBA00023136"/>
    </source>
</evidence>
<keyword evidence="4 25" id="KW-0812">Transmembrane</keyword>
<comment type="catalytic activity">
    <reaction evidence="12">
        <text>L-lysyl-L-alpha-amino acid(out) = L-lysyl-L-alpha-amino acid(in)</text>
        <dbReference type="Rhea" id="RHEA:79387"/>
        <dbReference type="ChEBI" id="CHEBI:229965"/>
    </reaction>
</comment>
<comment type="catalytic activity">
    <reaction evidence="20">
        <text>L-lysyl-glycine(out) = L-lysyl-glycine(in)</text>
        <dbReference type="Rhea" id="RHEA:79407"/>
        <dbReference type="ChEBI" id="CHEBI:191202"/>
    </reaction>
</comment>
<comment type="catalytic activity">
    <reaction evidence="18">
        <text>L-histidyl-L-alpha-amino acid(out) = L-histidyl-L-alpha-amino acid(in)</text>
        <dbReference type="Rhea" id="RHEA:79379"/>
        <dbReference type="ChEBI" id="CHEBI:229964"/>
    </reaction>
</comment>
<comment type="function">
    <text evidence="23">Lysosomal dipeptide uniporter that selectively exports lysine, arginine or histidine-containing dipeptides with a net positive charge from the lysosome lumen into the cytosol. Could play a role in a specific type of protein O-glycosylation indirectly regulating macrophages migration and tissue invasion. Also essential for liver homeostasis.</text>
</comment>
<comment type="subcellular location">
    <subcellularLocation>
        <location evidence="1">Lysosome membrane</location>
        <topology evidence="1">Multi-pass membrane protein</topology>
    </subcellularLocation>
</comment>
<evidence type="ECO:0000256" key="17">
    <source>
        <dbReference type="ARBA" id="ARBA00044903"/>
    </source>
</evidence>
<feature type="transmembrane region" description="Helical" evidence="25">
    <location>
        <begin position="278"/>
        <end position="297"/>
    </location>
</feature>
<comment type="catalytic activity">
    <reaction evidence="8">
        <text>L-lysyl-L-alanine(out) = L-lysyl-L-alanine(in)</text>
        <dbReference type="Rhea" id="RHEA:79399"/>
        <dbReference type="ChEBI" id="CHEBI:229954"/>
    </reaction>
</comment>
<dbReference type="Gene3D" id="1.20.1250.20">
    <property type="entry name" value="MFS general substrate transporter like domains"/>
    <property type="match status" value="1"/>
</dbReference>
<feature type="transmembrane region" description="Helical" evidence="25">
    <location>
        <begin position="216"/>
        <end position="238"/>
    </location>
</feature>
<evidence type="ECO:0000256" key="19">
    <source>
        <dbReference type="ARBA" id="ARBA00044919"/>
    </source>
</evidence>
<evidence type="ECO:0000256" key="11">
    <source>
        <dbReference type="ARBA" id="ARBA00044884"/>
    </source>
</evidence>
<evidence type="ECO:0000256" key="22">
    <source>
        <dbReference type="ARBA" id="ARBA00045018"/>
    </source>
</evidence>
<name>A0A7R9FJA7_9NEOP</name>
<evidence type="ECO:0000256" key="5">
    <source>
        <dbReference type="ARBA" id="ARBA00022989"/>
    </source>
</evidence>
<evidence type="ECO:0000313" key="26">
    <source>
        <dbReference type="EMBL" id="CAD7454507.1"/>
    </source>
</evidence>
<comment type="catalytic activity">
    <reaction evidence="15">
        <text>L-arginyl-L-alpha-amino acid(out) = L-arginyl-L-alpha-amino acid(in)</text>
        <dbReference type="Rhea" id="RHEA:79371"/>
        <dbReference type="ChEBI" id="CHEBI:84315"/>
    </reaction>
</comment>
<evidence type="ECO:0000256" key="10">
    <source>
        <dbReference type="ARBA" id="ARBA00044881"/>
    </source>
</evidence>
<dbReference type="InterPro" id="IPR036259">
    <property type="entry name" value="MFS_trans_sf"/>
</dbReference>
<evidence type="ECO:0000256" key="1">
    <source>
        <dbReference type="ARBA" id="ARBA00004155"/>
    </source>
</evidence>
<comment type="catalytic activity">
    <reaction evidence="14">
        <text>L-aspartyl-L-lysine(out) = L-aspartyl-L-lysine(in)</text>
        <dbReference type="Rhea" id="RHEA:79411"/>
        <dbReference type="ChEBI" id="CHEBI:229953"/>
    </reaction>
</comment>
<evidence type="ECO:0000256" key="23">
    <source>
        <dbReference type="ARBA" id="ARBA00045709"/>
    </source>
</evidence>
<evidence type="ECO:0000256" key="8">
    <source>
        <dbReference type="ARBA" id="ARBA00044876"/>
    </source>
</evidence>
<evidence type="ECO:0000256" key="15">
    <source>
        <dbReference type="ARBA" id="ARBA00044899"/>
    </source>
</evidence>
<proteinExistence type="inferred from homology"/>
<dbReference type="GO" id="GO:0005765">
    <property type="term" value="C:lysosomal membrane"/>
    <property type="evidence" value="ECO:0007669"/>
    <property type="project" value="UniProtKB-SubCell"/>
</dbReference>
<evidence type="ECO:0000256" key="25">
    <source>
        <dbReference type="SAM" id="Phobius"/>
    </source>
</evidence>
<dbReference type="CDD" id="cd17340">
    <property type="entry name" value="MFS_MFSD1"/>
    <property type="match status" value="1"/>
</dbReference>
<dbReference type="GO" id="GO:0022857">
    <property type="term" value="F:transmembrane transporter activity"/>
    <property type="evidence" value="ECO:0007669"/>
    <property type="project" value="InterPro"/>
</dbReference>
<comment type="catalytic activity">
    <reaction evidence="9">
        <text>L-histidyl-glycine(out) = L-histidyl-glycine(in)</text>
        <dbReference type="Rhea" id="RHEA:79395"/>
        <dbReference type="ChEBI" id="CHEBI:229957"/>
    </reaction>
</comment>
<evidence type="ECO:0000256" key="21">
    <source>
        <dbReference type="ARBA" id="ARBA00044985"/>
    </source>
</evidence>
<evidence type="ECO:0000256" key="3">
    <source>
        <dbReference type="ARBA" id="ARBA00022448"/>
    </source>
</evidence>
<dbReference type="InterPro" id="IPR011701">
    <property type="entry name" value="MFS"/>
</dbReference>
<keyword evidence="3" id="KW-0813">Transport</keyword>
<evidence type="ECO:0000256" key="20">
    <source>
        <dbReference type="ARBA" id="ARBA00044924"/>
    </source>
</evidence>
<keyword evidence="6 25" id="KW-0472">Membrane</keyword>
<sequence>MRNCLVKTILSRSNWDSNLYLSVISRPFHHYMSRIGGESLAVAQNSYAVLWFKGKELNMVFGLQLSFARVGSTVNFNVMEPLYKAVNKYYADYRCTGVVLFIASVTCVMSLVCALLLAWMDKRAERILKRRPLHEGEVVRLTDVKDFPALFWMVCIVCVAYYVAVFPFIALGKVFFERKFEFSPDNANTVNSIVYLISAVASPLLGYLVDKVGKNVFFVIFSVLVSLGCHAMLAFTFINPYVAMSILGLAYSMLASGLWPMIALIIPEYQLGTAYGMAQSLQNLGLAVVSLAAGKIVDSGGYLLLEVFFLAWMCLALLITVIIWILDANTTGILNMTPAQREVYEKERLAAEELEREKLLASGSMSDITPHDLLQPHSDFHIRNRYLSRIGAHPNSGPLILFNPGDN</sequence>
<feature type="transmembrane region" description="Helical" evidence="25">
    <location>
        <begin position="192"/>
        <end position="209"/>
    </location>
</feature>
<dbReference type="PANTHER" id="PTHR23512:SF3">
    <property type="entry name" value="MAJOR FACILITATOR SUPERFAMILY DOMAIN-CONTAINING PROTEIN 1"/>
    <property type="match status" value="1"/>
</dbReference>
<comment type="catalytic activity">
    <reaction evidence="11">
        <text>L-alpha-aminoacyl-L-histidine(out) = L-alpha-aminoacyl-L-histidine(in)</text>
        <dbReference type="Rhea" id="RHEA:79375"/>
        <dbReference type="ChEBI" id="CHEBI:229967"/>
    </reaction>
</comment>
<comment type="catalytic activity">
    <reaction evidence="10">
        <text>L-alpha-aminoacyl-L-arginine(out) = L-alpha-aminoacyl-L-arginine(in)</text>
        <dbReference type="Rhea" id="RHEA:79367"/>
        <dbReference type="ChEBI" id="CHEBI:229968"/>
    </reaction>
</comment>
<dbReference type="SUPFAM" id="SSF103473">
    <property type="entry name" value="MFS general substrate transporter"/>
    <property type="match status" value="1"/>
</dbReference>
<dbReference type="EMBL" id="OE000626">
    <property type="protein sequence ID" value="CAD7454507.1"/>
    <property type="molecule type" value="Genomic_DNA"/>
</dbReference>
<feature type="transmembrane region" description="Helical" evidence="25">
    <location>
        <begin position="244"/>
        <end position="266"/>
    </location>
</feature>
<reference evidence="26" key="1">
    <citation type="submission" date="2020-11" db="EMBL/GenBank/DDBJ databases">
        <authorList>
            <person name="Tran Van P."/>
        </authorList>
    </citation>
    <scope>NUCLEOTIDE SEQUENCE</scope>
</reference>
<evidence type="ECO:0000256" key="12">
    <source>
        <dbReference type="ARBA" id="ARBA00044891"/>
    </source>
</evidence>
<dbReference type="AlphaFoldDB" id="A0A7R9FJA7"/>
<feature type="transmembrane region" description="Helical" evidence="25">
    <location>
        <begin position="303"/>
        <end position="326"/>
    </location>
</feature>
<dbReference type="InterPro" id="IPR052187">
    <property type="entry name" value="MFSD1"/>
</dbReference>
<dbReference type="PANTHER" id="PTHR23512">
    <property type="entry name" value="MAJOR FACILITATOR SUPERFAMILY DOMAIN-CONTAINING PROTEIN 1"/>
    <property type="match status" value="1"/>
</dbReference>
<comment type="catalytic activity">
    <reaction evidence="13">
        <text>L-alpha-aminoacyl-L-lysine(out) = L-alpha-aminoacyl-L-lysine(in)</text>
        <dbReference type="Rhea" id="RHEA:79383"/>
        <dbReference type="ChEBI" id="CHEBI:229966"/>
    </reaction>
</comment>
<evidence type="ECO:0000256" key="18">
    <source>
        <dbReference type="ARBA" id="ARBA00044912"/>
    </source>
</evidence>
<evidence type="ECO:0000256" key="7">
    <source>
        <dbReference type="ARBA" id="ARBA00023228"/>
    </source>
</evidence>
<keyword evidence="5 25" id="KW-1133">Transmembrane helix</keyword>
<accession>A0A7R9FJA7</accession>